<comment type="caution">
    <text evidence="2">The sequence shown here is derived from an EMBL/GenBank/DDBJ whole genome shotgun (WGS) entry which is preliminary data.</text>
</comment>
<organism evidence="2 3">
    <name type="scientific">Halanaerobacter jeridensis</name>
    <dbReference type="NCBI Taxonomy" id="706427"/>
    <lineage>
        <taxon>Bacteria</taxon>
        <taxon>Bacillati</taxon>
        <taxon>Bacillota</taxon>
        <taxon>Clostridia</taxon>
        <taxon>Halanaerobiales</taxon>
        <taxon>Halobacteroidaceae</taxon>
        <taxon>Halanaerobacter</taxon>
    </lineage>
</organism>
<evidence type="ECO:0000313" key="3">
    <source>
        <dbReference type="Proteomes" id="UP000774000"/>
    </source>
</evidence>
<evidence type="ECO:0008006" key="4">
    <source>
        <dbReference type="Google" id="ProtNLM"/>
    </source>
</evidence>
<dbReference type="AlphaFoldDB" id="A0A938XY33"/>
<proteinExistence type="predicted"/>
<keyword evidence="1" id="KW-0472">Membrane</keyword>
<sequence>MKIKNSNPSLGWGVTGFGLAHILLGTIDMMERKRDKNKFINF</sequence>
<keyword evidence="1" id="KW-1133">Transmembrane helix</keyword>
<name>A0A938XY33_9FIRM</name>
<evidence type="ECO:0000256" key="1">
    <source>
        <dbReference type="SAM" id="Phobius"/>
    </source>
</evidence>
<keyword evidence="1" id="KW-0812">Transmembrane</keyword>
<feature type="transmembrane region" description="Helical" evidence="1">
    <location>
        <begin position="12"/>
        <end position="30"/>
    </location>
</feature>
<dbReference type="EMBL" id="JAFBDQ010000012">
    <property type="protein sequence ID" value="MBM7557400.1"/>
    <property type="molecule type" value="Genomic_DNA"/>
</dbReference>
<dbReference type="Proteomes" id="UP000774000">
    <property type="component" value="Unassembled WGS sequence"/>
</dbReference>
<keyword evidence="3" id="KW-1185">Reference proteome</keyword>
<gene>
    <name evidence="2" type="ORF">JOC47_002266</name>
</gene>
<protein>
    <recommendedName>
        <fullName evidence="4">Asparagine synthase</fullName>
    </recommendedName>
</protein>
<reference evidence="2" key="1">
    <citation type="submission" date="2021-01" db="EMBL/GenBank/DDBJ databases">
        <title>Genomic Encyclopedia of Type Strains, Phase IV (KMG-IV): sequencing the most valuable type-strain genomes for metagenomic binning, comparative biology and taxonomic classification.</title>
        <authorList>
            <person name="Goeker M."/>
        </authorList>
    </citation>
    <scope>NUCLEOTIDE SEQUENCE</scope>
    <source>
        <strain evidence="2">DSM 23230</strain>
    </source>
</reference>
<evidence type="ECO:0000313" key="2">
    <source>
        <dbReference type="EMBL" id="MBM7557400.1"/>
    </source>
</evidence>
<accession>A0A938XY33</accession>